<evidence type="ECO:0000313" key="1">
    <source>
        <dbReference type="EMBL" id="EOY08154.1"/>
    </source>
</evidence>
<name>A0A061F102_THECC</name>
<proteinExistence type="predicted"/>
<dbReference type="HOGENOM" id="CLU_2799131_0_0_1"/>
<accession>A0A061F102</accession>
<dbReference type="Proteomes" id="UP000026915">
    <property type="component" value="Chromosome 5"/>
</dbReference>
<dbReference type="AlphaFoldDB" id="A0A061F102"/>
<organism evidence="1 2">
    <name type="scientific">Theobroma cacao</name>
    <name type="common">Cacao</name>
    <name type="synonym">Cocoa</name>
    <dbReference type="NCBI Taxonomy" id="3641"/>
    <lineage>
        <taxon>Eukaryota</taxon>
        <taxon>Viridiplantae</taxon>
        <taxon>Streptophyta</taxon>
        <taxon>Embryophyta</taxon>
        <taxon>Tracheophyta</taxon>
        <taxon>Spermatophyta</taxon>
        <taxon>Magnoliopsida</taxon>
        <taxon>eudicotyledons</taxon>
        <taxon>Gunneridae</taxon>
        <taxon>Pentapetalae</taxon>
        <taxon>rosids</taxon>
        <taxon>malvids</taxon>
        <taxon>Malvales</taxon>
        <taxon>Malvaceae</taxon>
        <taxon>Byttnerioideae</taxon>
        <taxon>Theobroma</taxon>
    </lineage>
</organism>
<reference evidence="1 2" key="1">
    <citation type="journal article" date="2013" name="Genome Biol.">
        <title>The genome sequence of the most widely cultivated cacao type and its use to identify candidate genes regulating pod color.</title>
        <authorList>
            <person name="Motamayor J.C."/>
            <person name="Mockaitis K."/>
            <person name="Schmutz J."/>
            <person name="Haiminen N."/>
            <person name="Iii D.L."/>
            <person name="Cornejo O."/>
            <person name="Findley S.D."/>
            <person name="Zheng P."/>
            <person name="Utro F."/>
            <person name="Royaert S."/>
            <person name="Saski C."/>
            <person name="Jenkins J."/>
            <person name="Podicheti R."/>
            <person name="Zhao M."/>
            <person name="Scheffler B.E."/>
            <person name="Stack J.C."/>
            <person name="Feltus F.A."/>
            <person name="Mustiga G.M."/>
            <person name="Amores F."/>
            <person name="Phillips W."/>
            <person name="Marelli J.P."/>
            <person name="May G.D."/>
            <person name="Shapiro H."/>
            <person name="Ma J."/>
            <person name="Bustamante C.D."/>
            <person name="Schnell R.J."/>
            <person name="Main D."/>
            <person name="Gilbert D."/>
            <person name="Parida L."/>
            <person name="Kuhn D.N."/>
        </authorList>
    </citation>
    <scope>NUCLEOTIDE SEQUENCE [LARGE SCALE GENOMIC DNA]</scope>
    <source>
        <strain evidence="2">cv. Matina 1-6</strain>
    </source>
</reference>
<dbReference type="Gramene" id="EOY08154">
    <property type="protein sequence ID" value="EOY08154"/>
    <property type="gene ID" value="TCM_022494"/>
</dbReference>
<keyword evidence="2" id="KW-1185">Reference proteome</keyword>
<sequence>MDSERIRQLIPSVRGWYILVNDSDGCRLIKTFVCTFHLQFLAQKDKSSGQDAASLSYWTIFFVPLVLP</sequence>
<gene>
    <name evidence="1" type="ORF">TCM_022494</name>
</gene>
<dbReference type="EMBL" id="CM001883">
    <property type="protein sequence ID" value="EOY08154.1"/>
    <property type="molecule type" value="Genomic_DNA"/>
</dbReference>
<dbReference type="InParanoid" id="A0A061F102"/>
<evidence type="ECO:0000313" key="2">
    <source>
        <dbReference type="Proteomes" id="UP000026915"/>
    </source>
</evidence>
<protein>
    <submittedName>
        <fullName evidence="1">Uncharacterized protein</fullName>
    </submittedName>
</protein>